<feature type="transmembrane region" description="Helical" evidence="9">
    <location>
        <begin position="144"/>
        <end position="164"/>
    </location>
</feature>
<dbReference type="GO" id="GO:0016020">
    <property type="term" value="C:membrane"/>
    <property type="evidence" value="ECO:0007669"/>
    <property type="project" value="UniProtKB-SubCell"/>
</dbReference>
<evidence type="ECO:0000256" key="8">
    <source>
        <dbReference type="SAM" id="MobiDB-lite"/>
    </source>
</evidence>
<feature type="repeat" description="TPR" evidence="7">
    <location>
        <begin position="247"/>
        <end position="280"/>
    </location>
</feature>
<evidence type="ECO:0000256" key="4">
    <source>
        <dbReference type="ARBA" id="ARBA00022692"/>
    </source>
</evidence>
<evidence type="ECO:0000256" key="7">
    <source>
        <dbReference type="PROSITE-ProRule" id="PRU00339"/>
    </source>
</evidence>
<keyword evidence="5 9" id="KW-1133">Transmembrane helix</keyword>
<feature type="domain" description="Peptidase S54 rhomboid" evidence="10">
    <location>
        <begin position="80"/>
        <end position="213"/>
    </location>
</feature>
<dbReference type="SUPFAM" id="SSF144091">
    <property type="entry name" value="Rhomboid-like"/>
    <property type="match status" value="1"/>
</dbReference>
<keyword evidence="7" id="KW-0802">TPR repeat</keyword>
<dbReference type="InterPro" id="IPR011990">
    <property type="entry name" value="TPR-like_helical_dom_sf"/>
</dbReference>
<feature type="repeat" description="TPR" evidence="7">
    <location>
        <begin position="281"/>
        <end position="314"/>
    </location>
</feature>
<dbReference type="Gene3D" id="1.25.40.10">
    <property type="entry name" value="Tetratricopeptide repeat domain"/>
    <property type="match status" value="1"/>
</dbReference>
<dbReference type="Pfam" id="PF01694">
    <property type="entry name" value="Rhomboid"/>
    <property type="match status" value="1"/>
</dbReference>
<organism evidence="11 12">
    <name type="scientific">Blastopirellula marina</name>
    <dbReference type="NCBI Taxonomy" id="124"/>
    <lineage>
        <taxon>Bacteria</taxon>
        <taxon>Pseudomonadati</taxon>
        <taxon>Planctomycetota</taxon>
        <taxon>Planctomycetia</taxon>
        <taxon>Pirellulales</taxon>
        <taxon>Pirellulaceae</taxon>
        <taxon>Blastopirellula</taxon>
    </lineage>
</organism>
<evidence type="ECO:0000256" key="6">
    <source>
        <dbReference type="ARBA" id="ARBA00023136"/>
    </source>
</evidence>
<feature type="transmembrane region" description="Helical" evidence="9">
    <location>
        <begin position="81"/>
        <end position="104"/>
    </location>
</feature>
<dbReference type="Gene3D" id="1.20.1540.10">
    <property type="entry name" value="Rhomboid-like"/>
    <property type="match status" value="1"/>
</dbReference>
<evidence type="ECO:0000313" key="12">
    <source>
        <dbReference type="Proteomes" id="UP000240009"/>
    </source>
</evidence>
<keyword evidence="2" id="KW-1003">Cell membrane</keyword>
<dbReference type="InterPro" id="IPR019734">
    <property type="entry name" value="TPR_rpt"/>
</dbReference>
<keyword evidence="3" id="KW-0997">Cell inner membrane</keyword>
<comment type="caution">
    <text evidence="11">The sequence shown here is derived from an EMBL/GenBank/DDBJ whole genome shotgun (WGS) entry which is preliminary data.</text>
</comment>
<protein>
    <recommendedName>
        <fullName evidence="10">Peptidase S54 rhomboid domain-containing protein</fullName>
    </recommendedName>
</protein>
<dbReference type="Proteomes" id="UP000240009">
    <property type="component" value="Unassembled WGS sequence"/>
</dbReference>
<evidence type="ECO:0000313" key="11">
    <source>
        <dbReference type="EMBL" id="PQO25363.1"/>
    </source>
</evidence>
<dbReference type="SMART" id="SM00028">
    <property type="entry name" value="TPR"/>
    <property type="match status" value="2"/>
</dbReference>
<feature type="region of interest" description="Disordered" evidence="8">
    <location>
        <begin position="1"/>
        <end position="33"/>
    </location>
</feature>
<sequence length="318" mass="35245">MMISDETPLTHDASMSDGTASTAEPTDATPKPTAQPWVTRLAVVACIGIFLGITAQNDFESWESLAKFGYLPADSIWDGGYWALVTSAFVHLALWHVAFNVYWLRVLGSRLEEKIGSLKFLAFFVVAAMVSSSVQLAFSGDTGIGASGVVYAIFGFMWPTRYRYPRFNEVLDERTIQIFVVWLGFCVVATHLKIWNVGNAAHISGLLFGGAVAGAFVLPYKPRLMLAGLVTLVGLSIVPLFWCPWNVTWLSHQAYSAHAAEQYDAALERYNQIIRLDPENAWAHLNRSYVYEALGKLDEAQADLERAREIDPSIEKAE</sequence>
<feature type="transmembrane region" description="Helical" evidence="9">
    <location>
        <begin position="200"/>
        <end position="218"/>
    </location>
</feature>
<reference evidence="11 12" key="1">
    <citation type="submission" date="2018-02" db="EMBL/GenBank/DDBJ databases">
        <title>Comparative genomes isolates from brazilian mangrove.</title>
        <authorList>
            <person name="Araujo J.E."/>
            <person name="Taketani R.G."/>
            <person name="Silva M.C.P."/>
            <person name="Loureco M.V."/>
            <person name="Andreote F.D."/>
        </authorList>
    </citation>
    <scope>NUCLEOTIDE SEQUENCE [LARGE SCALE GENOMIC DNA]</scope>
    <source>
        <strain evidence="11 12">HEX-2 MGV</strain>
    </source>
</reference>
<dbReference type="PROSITE" id="PS50005">
    <property type="entry name" value="TPR"/>
    <property type="match status" value="2"/>
</dbReference>
<dbReference type="InterPro" id="IPR022764">
    <property type="entry name" value="Peptidase_S54_rhomboid_dom"/>
</dbReference>
<evidence type="ECO:0000256" key="5">
    <source>
        <dbReference type="ARBA" id="ARBA00022989"/>
    </source>
</evidence>
<gene>
    <name evidence="11" type="ORF">C5Y96_23770</name>
</gene>
<evidence type="ECO:0000256" key="3">
    <source>
        <dbReference type="ARBA" id="ARBA00022519"/>
    </source>
</evidence>
<feature type="transmembrane region" description="Helical" evidence="9">
    <location>
        <begin position="116"/>
        <end position="138"/>
    </location>
</feature>
<feature type="transmembrane region" description="Helical" evidence="9">
    <location>
        <begin position="37"/>
        <end position="55"/>
    </location>
</feature>
<keyword evidence="4 9" id="KW-0812">Transmembrane</keyword>
<evidence type="ECO:0000256" key="9">
    <source>
        <dbReference type="SAM" id="Phobius"/>
    </source>
</evidence>
<dbReference type="SUPFAM" id="SSF48452">
    <property type="entry name" value="TPR-like"/>
    <property type="match status" value="1"/>
</dbReference>
<dbReference type="InterPro" id="IPR035952">
    <property type="entry name" value="Rhomboid-like_sf"/>
</dbReference>
<comment type="subcellular location">
    <subcellularLocation>
        <location evidence="1">Membrane</location>
        <topology evidence="1">Multi-pass membrane protein</topology>
    </subcellularLocation>
</comment>
<dbReference type="GO" id="GO:0004252">
    <property type="term" value="F:serine-type endopeptidase activity"/>
    <property type="evidence" value="ECO:0007669"/>
    <property type="project" value="InterPro"/>
</dbReference>
<evidence type="ECO:0000259" key="10">
    <source>
        <dbReference type="Pfam" id="PF01694"/>
    </source>
</evidence>
<dbReference type="EMBL" id="PUIA01000081">
    <property type="protein sequence ID" value="PQO25363.1"/>
    <property type="molecule type" value="Genomic_DNA"/>
</dbReference>
<dbReference type="AlphaFoldDB" id="A0A2S8EZM9"/>
<feature type="transmembrane region" description="Helical" evidence="9">
    <location>
        <begin position="225"/>
        <end position="242"/>
    </location>
</feature>
<accession>A0A2S8EZM9</accession>
<evidence type="ECO:0000256" key="1">
    <source>
        <dbReference type="ARBA" id="ARBA00004141"/>
    </source>
</evidence>
<evidence type="ECO:0000256" key="2">
    <source>
        <dbReference type="ARBA" id="ARBA00022475"/>
    </source>
</evidence>
<dbReference type="PANTHER" id="PTHR43066">
    <property type="entry name" value="RHOMBOID-RELATED PROTEIN"/>
    <property type="match status" value="1"/>
</dbReference>
<dbReference type="PANTHER" id="PTHR43066:SF26">
    <property type="entry name" value="RHOMBOID PROTEASE GLPG"/>
    <property type="match status" value="1"/>
</dbReference>
<keyword evidence="6 9" id="KW-0472">Membrane</keyword>
<dbReference type="Pfam" id="PF14559">
    <property type="entry name" value="TPR_19"/>
    <property type="match status" value="1"/>
</dbReference>
<name>A0A2S8EZM9_9BACT</name>
<feature type="transmembrane region" description="Helical" evidence="9">
    <location>
        <begin position="176"/>
        <end position="194"/>
    </location>
</feature>
<proteinExistence type="predicted"/>